<evidence type="ECO:0000313" key="1">
    <source>
        <dbReference type="EMBL" id="TDD77117.1"/>
    </source>
</evidence>
<protein>
    <recommendedName>
        <fullName evidence="3">Tr-type G domain-containing protein</fullName>
    </recommendedName>
</protein>
<evidence type="ECO:0000313" key="2">
    <source>
        <dbReference type="Proteomes" id="UP000295278"/>
    </source>
</evidence>
<reference evidence="1 2" key="1">
    <citation type="submission" date="2019-03" db="EMBL/GenBank/DDBJ databases">
        <title>Flavobacterium AT-3-2 sp. nov., isolated from arctic soil.</title>
        <authorList>
            <person name="Chaudhary D.K."/>
        </authorList>
    </citation>
    <scope>NUCLEOTIDE SEQUENCE [LARGE SCALE GENOMIC DNA]</scope>
    <source>
        <strain evidence="1 2">AT-3-2</strain>
    </source>
</reference>
<dbReference type="AlphaFoldDB" id="A0A4V2YUC0"/>
<dbReference type="SUPFAM" id="SSF52540">
    <property type="entry name" value="P-loop containing nucleoside triphosphate hydrolases"/>
    <property type="match status" value="1"/>
</dbReference>
<organism evidence="1 2">
    <name type="scientific">Flavobacterium caseinilyticum</name>
    <dbReference type="NCBI Taxonomy" id="2541732"/>
    <lineage>
        <taxon>Bacteria</taxon>
        <taxon>Pseudomonadati</taxon>
        <taxon>Bacteroidota</taxon>
        <taxon>Flavobacteriia</taxon>
        <taxon>Flavobacteriales</taxon>
        <taxon>Flavobacteriaceae</taxon>
        <taxon>Flavobacterium</taxon>
    </lineage>
</organism>
<gene>
    <name evidence="1" type="ORF">E0F89_05830</name>
</gene>
<keyword evidence="2" id="KW-1185">Reference proteome</keyword>
<dbReference type="OrthoDB" id="9803139at2"/>
<dbReference type="Gene3D" id="3.40.50.300">
    <property type="entry name" value="P-loop containing nucleotide triphosphate hydrolases"/>
    <property type="match status" value="1"/>
</dbReference>
<name>A0A4V2YUC0_9FLAO</name>
<dbReference type="Proteomes" id="UP000295278">
    <property type="component" value="Unassembled WGS sequence"/>
</dbReference>
<dbReference type="EMBL" id="SMFM01000002">
    <property type="protein sequence ID" value="TDD77117.1"/>
    <property type="molecule type" value="Genomic_DNA"/>
</dbReference>
<dbReference type="InterPro" id="IPR027417">
    <property type="entry name" value="P-loop_NTPase"/>
</dbReference>
<proteinExistence type="predicted"/>
<sequence length="79" mass="9240">MKKIIAVIGHVDHGRTCLQSAIDRVLEKERGITIVNPEEANEIKENYYFKNEALKLKCFNEPEPIQEQIFDKPKSKFHK</sequence>
<accession>A0A4V2YUC0</accession>
<comment type="caution">
    <text evidence="1">The sequence shown here is derived from an EMBL/GenBank/DDBJ whole genome shotgun (WGS) entry which is preliminary data.</text>
</comment>
<evidence type="ECO:0008006" key="3">
    <source>
        <dbReference type="Google" id="ProtNLM"/>
    </source>
</evidence>
<dbReference type="RefSeq" id="WP_131908913.1">
    <property type="nucleotide sequence ID" value="NZ_SMFM01000002.1"/>
</dbReference>